<dbReference type="SUPFAM" id="SSF51905">
    <property type="entry name" value="FAD/NAD(P)-binding domain"/>
    <property type="match status" value="1"/>
</dbReference>
<dbReference type="EMBL" id="CP007141">
    <property type="protein sequence ID" value="AJC73849.1"/>
    <property type="molecule type" value="Genomic_DNA"/>
</dbReference>
<dbReference type="OrthoDB" id="9776839at2"/>
<gene>
    <name evidence="3" type="ORF">AJ81_06195</name>
</gene>
<evidence type="ECO:0000313" key="3">
    <source>
        <dbReference type="EMBL" id="AJC73849.1"/>
    </source>
</evidence>
<dbReference type="Pfam" id="PF07992">
    <property type="entry name" value="Pyr_redox_2"/>
    <property type="match status" value="1"/>
</dbReference>
<dbReference type="InterPro" id="IPR012460">
    <property type="entry name" value="DUF1667"/>
</dbReference>
<dbReference type="PaxDb" id="1123384-AJ81_06195"/>
<dbReference type="PANTHER" id="PTHR42949:SF3">
    <property type="entry name" value="ANAEROBIC GLYCEROL-3-PHOSPHATE DEHYDROGENASE SUBUNIT B"/>
    <property type="match status" value="1"/>
</dbReference>
<organism evidence="3 4">
    <name type="scientific">Pseudothermotoga hypogea DSM 11164 = NBRC 106472</name>
    <dbReference type="NCBI Taxonomy" id="1123384"/>
    <lineage>
        <taxon>Bacteria</taxon>
        <taxon>Thermotogati</taxon>
        <taxon>Thermotogota</taxon>
        <taxon>Thermotogae</taxon>
        <taxon>Thermotogales</taxon>
        <taxon>Thermotogaceae</taxon>
        <taxon>Pseudothermotoga</taxon>
    </lineage>
</organism>
<dbReference type="RefSeq" id="WP_031505404.1">
    <property type="nucleotide sequence ID" value="NC_022795.1"/>
</dbReference>
<evidence type="ECO:0000259" key="2">
    <source>
        <dbReference type="Pfam" id="PF07992"/>
    </source>
</evidence>
<reference evidence="3 4" key="1">
    <citation type="submission" date="2014-01" db="EMBL/GenBank/DDBJ databases">
        <title>Genome sequencing of Thermotog hypogea.</title>
        <authorList>
            <person name="Zhang X."/>
            <person name="Alvare G."/>
            <person name="Fristensky B."/>
            <person name="Chen L."/>
            <person name="Suen T."/>
            <person name="Chen Q."/>
            <person name="Ma K."/>
        </authorList>
    </citation>
    <scope>NUCLEOTIDE SEQUENCE [LARGE SCALE GENOMIC DNA]</scope>
    <source>
        <strain evidence="3 4">DSM 11164</strain>
    </source>
</reference>
<dbReference type="InterPro" id="IPR051691">
    <property type="entry name" value="Metab_Enz_Cyan_OpOx_G3PDH"/>
</dbReference>
<dbReference type="Proteomes" id="UP000077469">
    <property type="component" value="Chromosome"/>
</dbReference>
<dbReference type="SUPFAM" id="SSF160148">
    <property type="entry name" value="CPE0013-like"/>
    <property type="match status" value="1"/>
</dbReference>
<accession>A0A0X1KRI9</accession>
<proteinExistence type="predicted"/>
<dbReference type="KEGG" id="phy:AJ81_06195"/>
<name>A0A0X1KRI9_9THEM</name>
<dbReference type="Pfam" id="PF07892">
    <property type="entry name" value="DUF1667"/>
    <property type="match status" value="1"/>
</dbReference>
<dbReference type="InterPro" id="IPR023753">
    <property type="entry name" value="FAD/NAD-binding_dom"/>
</dbReference>
<feature type="domain" description="FAD/NAD(P)-binding" evidence="2">
    <location>
        <begin position="2"/>
        <end position="294"/>
    </location>
</feature>
<dbReference type="AlphaFoldDB" id="A0A0X1KRI9"/>
<keyword evidence="4" id="KW-1185">Reference proteome</keyword>
<sequence>MYDVAVIGAGPAGLAAAISASKNGSSVVIIEREPELGGILKQCIHDGFGIIHFRKRLTGPEYAEIFIEELLKTDVHVLTSTFLLDVRREQGFFTLTLQNEKGIFSIRSKTIVLATGCRERTSRQVFIHGERPAGIMTAGAAQRFVNMMGLLPFRRCVVLGSGDIGLIMARRLTIEGAKVIGVYEIKFEPAGLLRNVSQCLHDFNIPLYLSHTVSKVFGKNRVEKVEVVRVDQNLSFVAGSERTIECDGLLLAVGLLPENELAERLSLQIDQVTNGPFVDQYFMGTVEGVFSCGNSLHVHDLVDYVTWTGFEAGKWASEYAKGKLKVQKRVPLKFDSSLQYCVPQMLSFPLTGKVRIYFRAKTKLVNAQIAVSQAGQELVSKKFKILRPQQIEFIDVTPRFEDEPLEMSLKHVSSLDEREQPFKSLVCIVCPKGCEIELYGDASNPIFRGYSCEKGLEFAKQDIINPRRVLCTTVLTKDARLLPVRTDREIPLESFEKVMNRVKSIVVKKTVRRGEVIVENIENTNANLVATATLYNLSGGRTNVEARLER</sequence>
<dbReference type="InterPro" id="IPR036188">
    <property type="entry name" value="FAD/NAD-bd_sf"/>
</dbReference>
<dbReference type="PRINTS" id="PR00368">
    <property type="entry name" value="FADPNR"/>
</dbReference>
<dbReference type="STRING" id="1123384.AJ81_06195"/>
<evidence type="ECO:0000256" key="1">
    <source>
        <dbReference type="ARBA" id="ARBA00023002"/>
    </source>
</evidence>
<protein>
    <submittedName>
        <fullName evidence="3">Pyridine nucleotide-disulfide oxidoreductase</fullName>
    </submittedName>
</protein>
<dbReference type="GO" id="GO:0016491">
    <property type="term" value="F:oxidoreductase activity"/>
    <property type="evidence" value="ECO:0007669"/>
    <property type="project" value="UniProtKB-KW"/>
</dbReference>
<dbReference type="PRINTS" id="PR00411">
    <property type="entry name" value="PNDRDTASEI"/>
</dbReference>
<dbReference type="PATRIC" id="fig|1123384.7.peg.1245"/>
<evidence type="ECO:0000313" key="4">
    <source>
        <dbReference type="Proteomes" id="UP000077469"/>
    </source>
</evidence>
<dbReference type="InterPro" id="IPR036593">
    <property type="entry name" value="CPE0013-like_sf"/>
</dbReference>
<keyword evidence="1" id="KW-0560">Oxidoreductase</keyword>
<dbReference type="Gene3D" id="3.10.530.10">
    <property type="entry name" value="CPE0013-like"/>
    <property type="match status" value="1"/>
</dbReference>
<dbReference type="Gene3D" id="3.50.50.60">
    <property type="entry name" value="FAD/NAD(P)-binding domain"/>
    <property type="match status" value="2"/>
</dbReference>
<dbReference type="PANTHER" id="PTHR42949">
    <property type="entry name" value="ANAEROBIC GLYCEROL-3-PHOSPHATE DEHYDROGENASE SUBUNIT B"/>
    <property type="match status" value="1"/>
</dbReference>